<keyword evidence="8" id="KW-0961">Cell wall biogenesis/degradation</keyword>
<keyword evidence="4" id="KW-0067">ATP-binding</keyword>
<dbReference type="InterPro" id="IPR036565">
    <property type="entry name" value="Mur-like_cat_sf"/>
</dbReference>
<evidence type="ECO:0000256" key="2">
    <source>
        <dbReference type="ARBA" id="ARBA00022618"/>
    </source>
</evidence>
<feature type="domain" description="Mur ligase C-terminal" evidence="10">
    <location>
        <begin position="320"/>
        <end position="452"/>
    </location>
</feature>
<evidence type="ECO:0000259" key="11">
    <source>
        <dbReference type="Pfam" id="PF08245"/>
    </source>
</evidence>
<comment type="caution">
    <text evidence="12">The sequence shown here is derived from an EMBL/GenBank/DDBJ whole genome shotgun (WGS) entry which is preliminary data.</text>
</comment>
<dbReference type="Gene3D" id="3.40.50.720">
    <property type="entry name" value="NAD(P)-binding Rossmann-like Domain"/>
    <property type="match status" value="1"/>
</dbReference>
<dbReference type="EC" id="6.3.2.8" evidence="12"/>
<dbReference type="SUPFAM" id="SSF53623">
    <property type="entry name" value="MurD-like peptide ligases, catalytic domain"/>
    <property type="match status" value="1"/>
</dbReference>
<keyword evidence="1 12" id="KW-0436">Ligase</keyword>
<reference evidence="12 13" key="1">
    <citation type="submission" date="2020-08" db="EMBL/GenBank/DDBJ databases">
        <title>Genomic Encyclopedia of Type Strains, Phase IV (KMG-IV): sequencing the most valuable type-strain genomes for metagenomic binning, comparative biology and taxonomic classification.</title>
        <authorList>
            <person name="Goeker M."/>
        </authorList>
    </citation>
    <scope>NUCLEOTIDE SEQUENCE [LARGE SCALE GENOMIC DNA]</scope>
    <source>
        <strain evidence="12 13">DSM 101535</strain>
    </source>
</reference>
<evidence type="ECO:0000256" key="6">
    <source>
        <dbReference type="ARBA" id="ARBA00022984"/>
    </source>
</evidence>
<dbReference type="RefSeq" id="WP_184039559.1">
    <property type="nucleotide sequence ID" value="NZ_BAABAR010000008.1"/>
</dbReference>
<dbReference type="Gene3D" id="3.40.1190.10">
    <property type="entry name" value="Mur-like, catalytic domain"/>
    <property type="match status" value="1"/>
</dbReference>
<evidence type="ECO:0000256" key="8">
    <source>
        <dbReference type="ARBA" id="ARBA00023316"/>
    </source>
</evidence>
<dbReference type="Pfam" id="PF08245">
    <property type="entry name" value="Mur_ligase_M"/>
    <property type="match status" value="1"/>
</dbReference>
<dbReference type="Pfam" id="PF01225">
    <property type="entry name" value="Mur_ligase"/>
    <property type="match status" value="1"/>
</dbReference>
<keyword evidence="2" id="KW-0132">Cell division</keyword>
<name>A0ABR6N8C6_9SPHN</name>
<proteinExistence type="predicted"/>
<dbReference type="EMBL" id="JACIJN010000010">
    <property type="protein sequence ID" value="MBB5727048.1"/>
    <property type="molecule type" value="Genomic_DNA"/>
</dbReference>
<evidence type="ECO:0000256" key="5">
    <source>
        <dbReference type="ARBA" id="ARBA00022960"/>
    </source>
</evidence>
<keyword evidence="3" id="KW-0547">Nucleotide-binding</keyword>
<evidence type="ECO:0000256" key="1">
    <source>
        <dbReference type="ARBA" id="ARBA00022598"/>
    </source>
</evidence>
<dbReference type="Pfam" id="PF02875">
    <property type="entry name" value="Mur_ligase_C"/>
    <property type="match status" value="1"/>
</dbReference>
<protein>
    <submittedName>
        <fullName evidence="12">UDP-N-acetylmuramate--alanine ligase</fullName>
        <ecNumber evidence="12">6.3.2.8</ecNumber>
    </submittedName>
</protein>
<evidence type="ECO:0000259" key="10">
    <source>
        <dbReference type="Pfam" id="PF02875"/>
    </source>
</evidence>
<dbReference type="InterPro" id="IPR000713">
    <property type="entry name" value="Mur_ligase_N"/>
</dbReference>
<dbReference type="InterPro" id="IPR013221">
    <property type="entry name" value="Mur_ligase_cen"/>
</dbReference>
<dbReference type="SUPFAM" id="SSF51984">
    <property type="entry name" value="MurCD N-terminal domain"/>
    <property type="match status" value="1"/>
</dbReference>
<dbReference type="GO" id="GO:0008763">
    <property type="term" value="F:UDP-N-acetylmuramate-L-alanine ligase activity"/>
    <property type="evidence" value="ECO:0007669"/>
    <property type="project" value="UniProtKB-EC"/>
</dbReference>
<dbReference type="Proteomes" id="UP000560131">
    <property type="component" value="Unassembled WGS sequence"/>
</dbReference>
<feature type="domain" description="Mur ligase central" evidence="11">
    <location>
        <begin position="119"/>
        <end position="297"/>
    </location>
</feature>
<dbReference type="InterPro" id="IPR036615">
    <property type="entry name" value="Mur_ligase_C_dom_sf"/>
</dbReference>
<dbReference type="InterPro" id="IPR004101">
    <property type="entry name" value="Mur_ligase_C"/>
</dbReference>
<keyword evidence="6" id="KW-0573">Peptidoglycan synthesis</keyword>
<dbReference type="SUPFAM" id="SSF53244">
    <property type="entry name" value="MurD-like peptide ligases, peptide-binding domain"/>
    <property type="match status" value="1"/>
</dbReference>
<evidence type="ECO:0000256" key="3">
    <source>
        <dbReference type="ARBA" id="ARBA00022741"/>
    </source>
</evidence>
<sequence>MHDGNVSGQRFFLVGIGGSGMMPLAMILTGRGAIVAGSDRGLDQGRVPAKFDGLRALGVELFAQDGSGVTTPDQIVVASAAVEDSVADIVAATRLGCRRLSRAELNAALFNAAAQPIGIAGTSGKSTVTGMIATILHAAGRDPTVMNGAVMKDFASPDRPFASALVGQGDPYVSEVDESDGSIALYRPQVAVLNNVSLDHKSLEELNRLFGDFIGHARVAVVNADNMDAARLAMALPSARVTRFSLTDDSADLFATDMAAAPFAIRFTLVSDGRRTPVALKVPGRHNVSNALAAIGATRAAGLSLEQAVQGVEHFTGLRRRFDWVGEANGVAVIDDFGHNPDKIAATLDTLHAFPGRVIALFQPHGYGPLKVMRAELAAMFATHLRADDLLVLPDPVYQGGTVSRDVTSADVVHDVTIAGGNALHIPDRAAAAAHCVAQAQPGDRIVVMGARDDTLSLLAGEMVQMLGVKPA</sequence>
<accession>A0ABR6N8C6</accession>
<evidence type="ECO:0000313" key="12">
    <source>
        <dbReference type="EMBL" id="MBB5727048.1"/>
    </source>
</evidence>
<evidence type="ECO:0000259" key="9">
    <source>
        <dbReference type="Pfam" id="PF01225"/>
    </source>
</evidence>
<keyword evidence="5" id="KW-0133">Cell shape</keyword>
<evidence type="ECO:0000313" key="13">
    <source>
        <dbReference type="Proteomes" id="UP000560131"/>
    </source>
</evidence>
<gene>
    <name evidence="12" type="ORF">FHS97_002999</name>
</gene>
<dbReference type="PANTHER" id="PTHR43445">
    <property type="entry name" value="UDP-N-ACETYLMURAMATE--L-ALANINE LIGASE-RELATED"/>
    <property type="match status" value="1"/>
</dbReference>
<organism evidence="12 13">
    <name type="scientific">Sphingomonas endophytica</name>
    <dbReference type="NCBI Taxonomy" id="869719"/>
    <lineage>
        <taxon>Bacteria</taxon>
        <taxon>Pseudomonadati</taxon>
        <taxon>Pseudomonadota</taxon>
        <taxon>Alphaproteobacteria</taxon>
        <taxon>Sphingomonadales</taxon>
        <taxon>Sphingomonadaceae</taxon>
        <taxon>Sphingomonas</taxon>
    </lineage>
</organism>
<feature type="domain" description="Mur ligase N-terminal catalytic" evidence="9">
    <location>
        <begin position="14"/>
        <end position="112"/>
    </location>
</feature>
<keyword evidence="7" id="KW-0131">Cell cycle</keyword>
<dbReference type="Gene3D" id="3.90.190.20">
    <property type="entry name" value="Mur ligase, C-terminal domain"/>
    <property type="match status" value="1"/>
</dbReference>
<dbReference type="InterPro" id="IPR050061">
    <property type="entry name" value="MurCDEF_pg_biosynth"/>
</dbReference>
<keyword evidence="13" id="KW-1185">Reference proteome</keyword>
<evidence type="ECO:0000256" key="7">
    <source>
        <dbReference type="ARBA" id="ARBA00023306"/>
    </source>
</evidence>
<dbReference type="PANTHER" id="PTHR43445:SF3">
    <property type="entry name" value="UDP-N-ACETYLMURAMATE--L-ALANINE LIGASE"/>
    <property type="match status" value="1"/>
</dbReference>
<evidence type="ECO:0000256" key="4">
    <source>
        <dbReference type="ARBA" id="ARBA00022840"/>
    </source>
</evidence>